<accession>A0A1M7E302</accession>
<keyword evidence="3" id="KW-1185">Reference proteome</keyword>
<organism evidence="2 3">
    <name type="scientific">Roseovarius litoreus</name>
    <dbReference type="NCBI Taxonomy" id="1155722"/>
    <lineage>
        <taxon>Bacteria</taxon>
        <taxon>Pseudomonadati</taxon>
        <taxon>Pseudomonadota</taxon>
        <taxon>Alphaproteobacteria</taxon>
        <taxon>Rhodobacterales</taxon>
        <taxon>Roseobacteraceae</taxon>
        <taxon>Roseovarius</taxon>
    </lineage>
</organism>
<dbReference type="EMBL" id="FRCB01000003">
    <property type="protein sequence ID" value="SHL86066.1"/>
    <property type="molecule type" value="Genomic_DNA"/>
</dbReference>
<proteinExistence type="predicted"/>
<dbReference type="GO" id="GO:0046872">
    <property type="term" value="F:metal ion binding"/>
    <property type="evidence" value="ECO:0007669"/>
    <property type="project" value="InterPro"/>
</dbReference>
<name>A0A1M7E302_9RHOB</name>
<dbReference type="AlphaFoldDB" id="A0A1M7E302"/>
<dbReference type="PROSITE" id="PS51332">
    <property type="entry name" value="B12_BINDING"/>
    <property type="match status" value="1"/>
</dbReference>
<evidence type="ECO:0000313" key="3">
    <source>
        <dbReference type="Proteomes" id="UP000322545"/>
    </source>
</evidence>
<feature type="domain" description="B12-binding" evidence="1">
    <location>
        <begin position="135"/>
        <end position="267"/>
    </location>
</feature>
<gene>
    <name evidence="2" type="ORF">SAMN05443432_103173</name>
</gene>
<evidence type="ECO:0000313" key="2">
    <source>
        <dbReference type="EMBL" id="SHL86066.1"/>
    </source>
</evidence>
<dbReference type="GO" id="GO:0031419">
    <property type="term" value="F:cobalamin binding"/>
    <property type="evidence" value="ECO:0007669"/>
    <property type="project" value="InterPro"/>
</dbReference>
<dbReference type="Proteomes" id="UP000322545">
    <property type="component" value="Unassembled WGS sequence"/>
</dbReference>
<reference evidence="2 3" key="1">
    <citation type="submission" date="2016-11" db="EMBL/GenBank/DDBJ databases">
        <authorList>
            <person name="Varghese N."/>
            <person name="Submissions S."/>
        </authorList>
    </citation>
    <scope>NUCLEOTIDE SEQUENCE [LARGE SCALE GENOMIC DNA]</scope>
    <source>
        <strain evidence="2 3">DSM 28249</strain>
    </source>
</reference>
<dbReference type="Pfam" id="PF02310">
    <property type="entry name" value="B12-binding"/>
    <property type="match status" value="1"/>
</dbReference>
<protein>
    <submittedName>
        <fullName evidence="2">B12 binding domain-containing protein</fullName>
    </submittedName>
</protein>
<dbReference type="Gene3D" id="3.40.50.280">
    <property type="entry name" value="Cobalamin-binding domain"/>
    <property type="match status" value="1"/>
</dbReference>
<dbReference type="InterPro" id="IPR006158">
    <property type="entry name" value="Cobalamin-bd"/>
</dbReference>
<evidence type="ECO:0000259" key="1">
    <source>
        <dbReference type="PROSITE" id="PS51332"/>
    </source>
</evidence>
<dbReference type="SUPFAM" id="SSF52242">
    <property type="entry name" value="Cobalamin (vitamin B12)-binding domain"/>
    <property type="match status" value="1"/>
</dbReference>
<dbReference type="InterPro" id="IPR036724">
    <property type="entry name" value="Cobalamin-bd_sf"/>
</dbReference>
<sequence length="267" mass="28989">MELDPRRQRSGMSAPQGHGIRFLVESALRSIASERVTNWPTTRAQWVERLCEALMSTSETSHQSVIAELISIGVSSQDIYQIFVPEAARHLGKLWLHDEASFVDVSIGAARLQALLREAEGKGHAKGVDTSIPLGQSVLIVIPEFEQHSLGAFVAADQFRRHGLWVHMAIALNPDELVNLVATGRFSMIGVTAASRKTVEKLAGLVEYIRSRTETCPPVVVGGRAVDEIADVARRTGADFAVKSVREAVERCGLATVAETLSSDIAL</sequence>